<evidence type="ECO:0008006" key="3">
    <source>
        <dbReference type="Google" id="ProtNLM"/>
    </source>
</evidence>
<sequence>MAFLKSRRGAVVVTVLVILFSVVFGAHRSLTSLRSDALEVFETGAYGDGHSVKGDLEARRATCANLYTVASRYLPADNANLTDLKSNLDVLSADITDPFAQADLAVVAELVLNTLADEALSEQDAKYVSGFTAELQSRALSIAKDPYNAQALDFNNHVLGTFPANLLRHVAFVSPLPTYR</sequence>
<gene>
    <name evidence="1" type="ORF">NE579_12520</name>
</gene>
<protein>
    <recommendedName>
        <fullName evidence="3">LemA family protein</fullName>
    </recommendedName>
</protein>
<dbReference type="EMBL" id="JANFYS010000027">
    <property type="protein sequence ID" value="MCQ4771282.1"/>
    <property type="molecule type" value="Genomic_DNA"/>
</dbReference>
<dbReference type="AlphaFoldDB" id="A0AAW5JQ13"/>
<evidence type="ECO:0000313" key="1">
    <source>
        <dbReference type="EMBL" id="MCQ4771282.1"/>
    </source>
</evidence>
<dbReference type="RefSeq" id="WP_256304497.1">
    <property type="nucleotide sequence ID" value="NZ_JANFYS010000027.1"/>
</dbReference>
<comment type="caution">
    <text evidence="1">The sequence shown here is derived from an EMBL/GenBank/DDBJ whole genome shotgun (WGS) entry which is preliminary data.</text>
</comment>
<organism evidence="1 2">
    <name type="scientific">Intestinimonas massiliensis</name>
    <name type="common">ex Afouda et al. 2020</name>
    <dbReference type="NCBI Taxonomy" id="1673721"/>
    <lineage>
        <taxon>Bacteria</taxon>
        <taxon>Bacillati</taxon>
        <taxon>Bacillota</taxon>
        <taxon>Clostridia</taxon>
        <taxon>Eubacteriales</taxon>
        <taxon>Intestinimonas</taxon>
    </lineage>
</organism>
<evidence type="ECO:0000313" key="2">
    <source>
        <dbReference type="Proteomes" id="UP001204562"/>
    </source>
</evidence>
<dbReference type="Proteomes" id="UP001204562">
    <property type="component" value="Unassembled WGS sequence"/>
</dbReference>
<name>A0AAW5JQ13_9FIRM</name>
<reference evidence="1" key="1">
    <citation type="submission" date="2022-06" db="EMBL/GenBank/DDBJ databases">
        <title>Isolation of gut microbiota from human fecal samples.</title>
        <authorList>
            <person name="Pamer E.G."/>
            <person name="Barat B."/>
            <person name="Waligurski E."/>
            <person name="Medina S."/>
            <person name="Paddock L."/>
            <person name="Mostad J."/>
        </authorList>
    </citation>
    <scope>NUCLEOTIDE SEQUENCE</scope>
    <source>
        <strain evidence="1">DFI.9.91</strain>
    </source>
</reference>
<accession>A0AAW5JQ13</accession>
<proteinExistence type="predicted"/>